<comment type="caution">
    <text evidence="7">The sequence shown here is derived from an EMBL/GenBank/DDBJ whole genome shotgun (WGS) entry which is preliminary data.</text>
</comment>
<proteinExistence type="inferred from homology"/>
<dbReference type="InterPro" id="IPR004911">
    <property type="entry name" value="Interferon-induced_GILT"/>
</dbReference>
<gene>
    <name evidence="7" type="ORF">CCMP2556_LOCUS35868</name>
</gene>
<protein>
    <submittedName>
        <fullName evidence="7">Uncharacterized protein</fullName>
    </submittedName>
</protein>
<evidence type="ECO:0000256" key="1">
    <source>
        <dbReference type="ARBA" id="ARBA00004613"/>
    </source>
</evidence>
<dbReference type="PANTHER" id="PTHR13234">
    <property type="entry name" value="GAMMA-INTERFERON INDUCIBLE LYSOSOMAL THIOL REDUCTASE GILT"/>
    <property type="match status" value="1"/>
</dbReference>
<accession>A0ABP0PBB2</accession>
<evidence type="ECO:0000313" key="7">
    <source>
        <dbReference type="EMBL" id="CAK9072923.1"/>
    </source>
</evidence>
<keyword evidence="8" id="KW-1185">Reference proteome</keyword>
<sequence>MVPVRGWLLLLCVWRGAGTIVGHKKQMRSHDALNTDVKPGHEAGVVTQTSIVTVDFFVMSKCPDAKLCEETFLPVLKDLASLVSVNFTYLGTIAATGSQCMHGPSECEGDMQRLCVQEAASTEKLLRFAMCQDRNQTAIAENGVPCAASAQLDLTLAACVQQRGAQLLEKSLRRASDLSVQTSCTVHLNNQAFCVHDGTWQNCESCGADKAVCLKEKICQLSSSPQKHELC</sequence>
<feature type="signal peptide" evidence="6">
    <location>
        <begin position="1"/>
        <end position="19"/>
    </location>
</feature>
<evidence type="ECO:0000256" key="6">
    <source>
        <dbReference type="SAM" id="SignalP"/>
    </source>
</evidence>
<reference evidence="7 8" key="1">
    <citation type="submission" date="2024-02" db="EMBL/GenBank/DDBJ databases">
        <authorList>
            <person name="Chen Y."/>
            <person name="Shah S."/>
            <person name="Dougan E. K."/>
            <person name="Thang M."/>
            <person name="Chan C."/>
        </authorList>
    </citation>
    <scope>NUCLEOTIDE SEQUENCE [LARGE SCALE GENOMIC DNA]</scope>
</reference>
<evidence type="ECO:0000256" key="5">
    <source>
        <dbReference type="ARBA" id="ARBA00023180"/>
    </source>
</evidence>
<name>A0ABP0PBB2_9DINO</name>
<feature type="chain" id="PRO_5045273292" evidence="6">
    <location>
        <begin position="20"/>
        <end position="231"/>
    </location>
</feature>
<dbReference type="PANTHER" id="PTHR13234:SF8">
    <property type="entry name" value="GAMMA-INTERFERON-INDUCIBLE LYSOSOMAL THIOL REDUCTASE"/>
    <property type="match status" value="1"/>
</dbReference>
<keyword evidence="5" id="KW-0325">Glycoprotein</keyword>
<evidence type="ECO:0000256" key="4">
    <source>
        <dbReference type="ARBA" id="ARBA00022729"/>
    </source>
</evidence>
<evidence type="ECO:0000256" key="2">
    <source>
        <dbReference type="ARBA" id="ARBA00005679"/>
    </source>
</evidence>
<dbReference type="Proteomes" id="UP001642484">
    <property type="component" value="Unassembled WGS sequence"/>
</dbReference>
<evidence type="ECO:0000313" key="8">
    <source>
        <dbReference type="Proteomes" id="UP001642484"/>
    </source>
</evidence>
<keyword evidence="4 6" id="KW-0732">Signal</keyword>
<comment type="similarity">
    <text evidence="2">Belongs to the GILT family.</text>
</comment>
<dbReference type="EMBL" id="CAXAMN010022807">
    <property type="protein sequence ID" value="CAK9072923.1"/>
    <property type="molecule type" value="Genomic_DNA"/>
</dbReference>
<comment type="subcellular location">
    <subcellularLocation>
        <location evidence="1">Secreted</location>
    </subcellularLocation>
</comment>
<evidence type="ECO:0000256" key="3">
    <source>
        <dbReference type="ARBA" id="ARBA00022525"/>
    </source>
</evidence>
<organism evidence="7 8">
    <name type="scientific">Durusdinium trenchii</name>
    <dbReference type="NCBI Taxonomy" id="1381693"/>
    <lineage>
        <taxon>Eukaryota</taxon>
        <taxon>Sar</taxon>
        <taxon>Alveolata</taxon>
        <taxon>Dinophyceae</taxon>
        <taxon>Suessiales</taxon>
        <taxon>Symbiodiniaceae</taxon>
        <taxon>Durusdinium</taxon>
    </lineage>
</organism>
<keyword evidence="3" id="KW-0964">Secreted</keyword>
<dbReference type="Pfam" id="PF03227">
    <property type="entry name" value="GILT"/>
    <property type="match status" value="1"/>
</dbReference>